<dbReference type="InterPro" id="IPR025959">
    <property type="entry name" value="Winged_HTH_dom"/>
</dbReference>
<reference evidence="3 4" key="1">
    <citation type="submission" date="2012-01" db="EMBL/GenBank/DDBJ databases">
        <title>Complete sequence of chromosome of Clostridium pasteurianum BC1.</title>
        <authorList>
            <consortium name="US DOE Joint Genome Institute"/>
            <person name="Lucas S."/>
            <person name="Han J."/>
            <person name="Lapidus A."/>
            <person name="Cheng J.-F."/>
            <person name="Goodwin L."/>
            <person name="Pitluck S."/>
            <person name="Peters L."/>
            <person name="Mikhailova N."/>
            <person name="Teshima H."/>
            <person name="Detter J.C."/>
            <person name="Han C."/>
            <person name="Tapia R."/>
            <person name="Land M."/>
            <person name="Hauser L."/>
            <person name="Kyrpides N."/>
            <person name="Ivanova N."/>
            <person name="Pagani I."/>
            <person name="Dunn J."/>
            <person name="Taghavi S."/>
            <person name="Francis A."/>
            <person name="van der Lelie D."/>
            <person name="Woyke T."/>
        </authorList>
    </citation>
    <scope>NUCLEOTIDE SEQUENCE [LARGE SCALE GENOMIC DNA]</scope>
    <source>
        <strain evidence="3 4">BC1</strain>
    </source>
</reference>
<dbReference type="Pfam" id="PF13592">
    <property type="entry name" value="HTH_33"/>
    <property type="match status" value="1"/>
</dbReference>
<evidence type="ECO:0000259" key="1">
    <source>
        <dbReference type="Pfam" id="PF13358"/>
    </source>
</evidence>
<dbReference type="PANTHER" id="PTHR46564">
    <property type="entry name" value="TRANSPOSASE"/>
    <property type="match status" value="1"/>
</dbReference>
<dbReference type="PATRIC" id="fig|86416.3.peg.1129"/>
<dbReference type="AlphaFoldDB" id="R4K317"/>
<dbReference type="Gene3D" id="3.30.420.10">
    <property type="entry name" value="Ribonuclease H-like superfamily/Ribonuclease H"/>
    <property type="match status" value="1"/>
</dbReference>
<dbReference type="eggNOG" id="COG3335">
    <property type="taxonomic scope" value="Bacteria"/>
</dbReference>
<protein>
    <submittedName>
        <fullName evidence="3">Transposase</fullName>
    </submittedName>
</protein>
<evidence type="ECO:0000313" key="4">
    <source>
        <dbReference type="Proteomes" id="UP000013523"/>
    </source>
</evidence>
<evidence type="ECO:0000259" key="2">
    <source>
        <dbReference type="Pfam" id="PF13592"/>
    </source>
</evidence>
<name>R4K317_CLOPA</name>
<evidence type="ECO:0000313" key="3">
    <source>
        <dbReference type="EMBL" id="AGK96126.1"/>
    </source>
</evidence>
<dbReference type="NCBIfam" id="NF033545">
    <property type="entry name" value="transpos_IS630"/>
    <property type="match status" value="1"/>
</dbReference>
<dbReference type="PANTHER" id="PTHR46564:SF1">
    <property type="entry name" value="TRANSPOSASE"/>
    <property type="match status" value="1"/>
</dbReference>
<dbReference type="GO" id="GO:0003676">
    <property type="term" value="F:nucleic acid binding"/>
    <property type="evidence" value="ECO:0007669"/>
    <property type="project" value="InterPro"/>
</dbReference>
<accession>R4K317</accession>
<organism evidence="3 4">
    <name type="scientific">Clostridium pasteurianum BC1</name>
    <dbReference type="NCBI Taxonomy" id="86416"/>
    <lineage>
        <taxon>Bacteria</taxon>
        <taxon>Bacillati</taxon>
        <taxon>Bacillota</taxon>
        <taxon>Clostridia</taxon>
        <taxon>Eubacteriales</taxon>
        <taxon>Clostridiaceae</taxon>
        <taxon>Clostridium</taxon>
    </lineage>
</organism>
<feature type="domain" description="Winged helix-turn helix" evidence="2">
    <location>
        <begin position="113"/>
        <end position="167"/>
    </location>
</feature>
<dbReference type="KEGG" id="cpas:Clopa_1131"/>
<dbReference type="Pfam" id="PF13358">
    <property type="entry name" value="DDE_3"/>
    <property type="match status" value="1"/>
</dbReference>
<dbReference type="EMBL" id="CP003261">
    <property type="protein sequence ID" value="AGK96126.1"/>
    <property type="molecule type" value="Genomic_DNA"/>
</dbReference>
<dbReference type="InterPro" id="IPR038717">
    <property type="entry name" value="Tc1-like_DDE_dom"/>
</dbReference>
<sequence>MAMHLVEVKTLHGYTINELNEIINSSKSKYTKSLLSAVIMRYNGIHTDDIMKTICRTRASITTYIHKWNEYGIDSIIDNRGGSESSFTDEMLQDLKDVVLSKSPETFGFMRSSWTTALLTEYIKEKYGKSYSAEWIRQLLISLGFSFKRGQYKPTKGDPYLQAIFKKIADLLPIIENTEDSVLYVEDETGIRIESVNRRSWSPVGQSPIVESNNTHAGFNIIGATEISKNYNTLINIYPAKHSITSIEMLEFLKQLLEQNKGKKIFLIWDNYNIHKAKNIQEFAQLHNEELFLINLPPYSPMLNPQENVWKWLKDTCFQCKARESIDKFKEFIEKLFLHCNSDKMHSIIKPLVTAKSYYK</sequence>
<dbReference type="STRING" id="86416.Clopa_1131"/>
<keyword evidence="4" id="KW-1185">Reference proteome</keyword>
<dbReference type="HOGENOM" id="CLU_056788_4_1_9"/>
<dbReference type="InterPro" id="IPR009057">
    <property type="entry name" value="Homeodomain-like_sf"/>
</dbReference>
<dbReference type="SUPFAM" id="SSF46689">
    <property type="entry name" value="Homeodomain-like"/>
    <property type="match status" value="1"/>
</dbReference>
<proteinExistence type="predicted"/>
<dbReference type="eggNOG" id="COG3415">
    <property type="taxonomic scope" value="Bacteria"/>
</dbReference>
<feature type="domain" description="Tc1-like transposase DDE" evidence="1">
    <location>
        <begin position="183"/>
        <end position="322"/>
    </location>
</feature>
<dbReference type="InterPro" id="IPR047655">
    <property type="entry name" value="Transpos_IS630-like"/>
</dbReference>
<dbReference type="Proteomes" id="UP000013523">
    <property type="component" value="Chromosome"/>
</dbReference>
<gene>
    <name evidence="3" type="ORF">Clopa_1131</name>
</gene>
<dbReference type="InterPro" id="IPR036397">
    <property type="entry name" value="RNaseH_sf"/>
</dbReference>